<dbReference type="GO" id="GO:0019867">
    <property type="term" value="C:outer membrane"/>
    <property type="evidence" value="ECO:0007669"/>
    <property type="project" value="InterPro"/>
</dbReference>
<reference evidence="3" key="1">
    <citation type="submission" date="2023-04" db="EMBL/GenBank/DDBJ databases">
        <title>Ambrosiozyma monospora NBRC 1965.</title>
        <authorList>
            <person name="Ichikawa N."/>
            <person name="Sato H."/>
            <person name="Tonouchi N."/>
        </authorList>
    </citation>
    <scope>NUCLEOTIDE SEQUENCE</scope>
    <source>
        <strain evidence="3">NBRC 1965</strain>
    </source>
</reference>
<protein>
    <submittedName>
        <fullName evidence="3">Unnamed protein product</fullName>
    </submittedName>
</protein>
<evidence type="ECO:0000313" key="4">
    <source>
        <dbReference type="Proteomes" id="UP001165063"/>
    </source>
</evidence>
<feature type="compositionally biased region" description="Polar residues" evidence="1">
    <location>
        <begin position="1"/>
        <end position="10"/>
    </location>
</feature>
<evidence type="ECO:0000256" key="1">
    <source>
        <dbReference type="SAM" id="MobiDB-lite"/>
    </source>
</evidence>
<feature type="compositionally biased region" description="Low complexity" evidence="1">
    <location>
        <begin position="11"/>
        <end position="32"/>
    </location>
</feature>
<dbReference type="AlphaFoldDB" id="A0A9W6YUR4"/>
<evidence type="ECO:0000259" key="2">
    <source>
        <dbReference type="Pfam" id="PF05433"/>
    </source>
</evidence>
<proteinExistence type="predicted"/>
<accession>A0A9W6YUR4</accession>
<organism evidence="3 4">
    <name type="scientific">Ambrosiozyma monospora</name>
    <name type="common">Yeast</name>
    <name type="synonym">Endomycopsis monosporus</name>
    <dbReference type="NCBI Taxonomy" id="43982"/>
    <lineage>
        <taxon>Eukaryota</taxon>
        <taxon>Fungi</taxon>
        <taxon>Dikarya</taxon>
        <taxon>Ascomycota</taxon>
        <taxon>Saccharomycotina</taxon>
        <taxon>Pichiomycetes</taxon>
        <taxon>Pichiales</taxon>
        <taxon>Pichiaceae</taxon>
        <taxon>Ambrosiozyma</taxon>
    </lineage>
</organism>
<feature type="region of interest" description="Disordered" evidence="1">
    <location>
        <begin position="1"/>
        <end position="38"/>
    </location>
</feature>
<feature type="domain" description="Glycine zipper 2TM" evidence="2">
    <location>
        <begin position="38"/>
        <end position="73"/>
    </location>
</feature>
<dbReference type="EMBL" id="BSXU01000470">
    <property type="protein sequence ID" value="GMG20797.1"/>
    <property type="molecule type" value="Genomic_DNA"/>
</dbReference>
<gene>
    <name evidence="3" type="ORF">Amon01_000150300</name>
</gene>
<name>A0A9W6YUR4_AMBMO</name>
<keyword evidence="4" id="KW-1185">Reference proteome</keyword>
<sequence length="88" mass="9654">MSAQEFYSSGQQSTYYNSNDNQQSSLNQQQQQPGERGFISTVVGGYAGSKMGGHSKFGRIGGALVGAYAANKAEDMWHSHKKNKKNQY</sequence>
<dbReference type="InterPro" id="IPR008816">
    <property type="entry name" value="Gly_zipper_2TM_dom"/>
</dbReference>
<dbReference type="Proteomes" id="UP001165063">
    <property type="component" value="Unassembled WGS sequence"/>
</dbReference>
<dbReference type="Pfam" id="PF05433">
    <property type="entry name" value="Rick_17kDa_Anti"/>
    <property type="match status" value="1"/>
</dbReference>
<evidence type="ECO:0000313" key="3">
    <source>
        <dbReference type="EMBL" id="GMG20797.1"/>
    </source>
</evidence>
<comment type="caution">
    <text evidence="3">The sequence shown here is derived from an EMBL/GenBank/DDBJ whole genome shotgun (WGS) entry which is preliminary data.</text>
</comment>